<name>A0A6N9UR70_9ACTN</name>
<dbReference type="InterPro" id="IPR025565">
    <property type="entry name" value="DUF4328"/>
</dbReference>
<reference evidence="3 4" key="1">
    <citation type="submission" date="2020-01" db="EMBL/GenBank/DDBJ databases">
        <title>Insect and environment-associated Actinomycetes.</title>
        <authorList>
            <person name="Currrie C."/>
            <person name="Chevrette M."/>
            <person name="Carlson C."/>
            <person name="Stubbendieck R."/>
            <person name="Wendt-Pienkowski E."/>
        </authorList>
    </citation>
    <scope>NUCLEOTIDE SEQUENCE [LARGE SCALE GENOMIC DNA]</scope>
    <source>
        <strain evidence="3 4">SID14172</strain>
    </source>
</reference>
<evidence type="ECO:0000313" key="3">
    <source>
        <dbReference type="EMBL" id="NEB18730.1"/>
    </source>
</evidence>
<gene>
    <name evidence="3" type="ORF">G3I46_19790</name>
</gene>
<comment type="caution">
    <text evidence="3">The sequence shown here is derived from an EMBL/GenBank/DDBJ whole genome shotgun (WGS) entry which is preliminary data.</text>
</comment>
<protein>
    <submittedName>
        <fullName evidence="3">DUF4328 domain-containing protein</fullName>
    </submittedName>
</protein>
<evidence type="ECO:0000256" key="1">
    <source>
        <dbReference type="SAM" id="Phobius"/>
    </source>
</evidence>
<feature type="transmembrane region" description="Helical" evidence="1">
    <location>
        <begin position="198"/>
        <end position="217"/>
    </location>
</feature>
<dbReference type="Proteomes" id="UP000469545">
    <property type="component" value="Unassembled WGS sequence"/>
</dbReference>
<feature type="transmembrane region" description="Helical" evidence="1">
    <location>
        <begin position="82"/>
        <end position="100"/>
    </location>
</feature>
<organism evidence="3 4">
    <name type="scientific">Streptomyces coelicoflavus</name>
    <dbReference type="NCBI Taxonomy" id="285562"/>
    <lineage>
        <taxon>Bacteria</taxon>
        <taxon>Bacillati</taxon>
        <taxon>Actinomycetota</taxon>
        <taxon>Actinomycetes</taxon>
        <taxon>Kitasatosporales</taxon>
        <taxon>Streptomycetaceae</taxon>
        <taxon>Streptomyces</taxon>
    </lineage>
</organism>
<keyword evidence="4" id="KW-1185">Reference proteome</keyword>
<feature type="transmembrane region" description="Helical" evidence="1">
    <location>
        <begin position="160"/>
        <end position="178"/>
    </location>
</feature>
<keyword evidence="1" id="KW-1133">Transmembrane helix</keyword>
<keyword evidence="1" id="KW-0472">Membrane</keyword>
<evidence type="ECO:0000313" key="4">
    <source>
        <dbReference type="Proteomes" id="UP000469545"/>
    </source>
</evidence>
<feature type="transmembrane region" description="Helical" evidence="1">
    <location>
        <begin position="26"/>
        <end position="47"/>
    </location>
</feature>
<feature type="domain" description="DUF4328" evidence="2">
    <location>
        <begin position="67"/>
        <end position="222"/>
    </location>
</feature>
<dbReference type="Pfam" id="PF14219">
    <property type="entry name" value="DUF4328"/>
    <property type="match status" value="1"/>
</dbReference>
<evidence type="ECO:0000259" key="2">
    <source>
        <dbReference type="Pfam" id="PF14219"/>
    </source>
</evidence>
<feature type="transmembrane region" description="Helical" evidence="1">
    <location>
        <begin position="120"/>
        <end position="139"/>
    </location>
</feature>
<accession>A0A6N9UR70</accession>
<dbReference type="AlphaFoldDB" id="A0A6N9UR70"/>
<proteinExistence type="predicted"/>
<keyword evidence="1" id="KW-0812">Transmembrane</keyword>
<dbReference type="EMBL" id="JAAGMB010000445">
    <property type="protein sequence ID" value="NEB18730.1"/>
    <property type="molecule type" value="Genomic_DNA"/>
</dbReference>
<sequence>MTYASPPMSSSYPPVPGRVLRSPVGLARAVTVLLAVVIAADLLIVAASLNMRGLMGEVASGGIVDVGENEANRADYAMAGSAVLYGVAVLATAVVFIIWFHRVRHNAEVFAPDTQSRTPGWAIACWLIPIANLWIPRGIAADILRAAQPEPHSRVLRHRGLLNAWWGAWVWTMAFDRYASNTYDKAQDPDAIRDATELVIASAAFDVLAAVLAILFVRRLTAAQHAKALTKPNTPGL</sequence>